<dbReference type="GeneID" id="78019880"/>
<dbReference type="RefSeq" id="WP_234419879.1">
    <property type="nucleotide sequence ID" value="NZ_CAWNZE010000002.1"/>
</dbReference>
<evidence type="ECO:0000313" key="2">
    <source>
        <dbReference type="Proteomes" id="UP000244056"/>
    </source>
</evidence>
<sequence length="257" mass="27642">MMVNKTSKAATNELVIKAKFFAFVSLIAFLPLPVRALTLIENRNALLSNDQIEWSSLGKLLNPFAPNFEDFLPNTFSAQSSNGLGLTVEIPSADGDITAPFVFQNNPPVQTNFGAGDFLLFTGFSPTVIPTGNSNPITIVFNEKIKAVGTQIAASGSENIDYEIFLSVFDEANNLLGTFSLPGISSGNRDNSAVFLGVKSDTVNIKSVVIRTSSPERGLGINTVSIVTVNEPYSGLSLLMIGSVVLFKSYQFKKCKK</sequence>
<reference evidence="1 2" key="1">
    <citation type="submission" date="2017-03" db="EMBL/GenBank/DDBJ databases">
        <title>Comparative genomics of the toxic Baltic Sea cyanobacteria Nodularia spumigena UHCC 0039 and its response on varying salinity.</title>
        <authorList>
            <person name="Teikari J.E."/>
        </authorList>
    </citation>
    <scope>NUCLEOTIDE SEQUENCE [LARGE SCALE GENOMIC DNA]</scope>
    <source>
        <strain evidence="1 2">UHCC 0039</strain>
        <plasmid evidence="2">puhcc0039a</plasmid>
    </source>
</reference>
<protein>
    <recommendedName>
        <fullName evidence="3">PEP-CTERM protein-sorting domain-containing protein</fullName>
    </recommendedName>
</protein>
<name>A0A2S0QBN8_NODSP</name>
<geneLocation type="plasmid" evidence="2">
    <name>puhcc0039a</name>
</geneLocation>
<keyword evidence="1" id="KW-0614">Plasmid</keyword>
<dbReference type="Proteomes" id="UP000244056">
    <property type="component" value="Plasmid pUHCC0039a"/>
</dbReference>
<accession>A0A2S0QBN8</accession>
<proteinExistence type="predicted"/>
<organism evidence="1 2">
    <name type="scientific">Nodularia spumigena UHCC 0039</name>
    <dbReference type="NCBI Taxonomy" id="1914872"/>
    <lineage>
        <taxon>Bacteria</taxon>
        <taxon>Bacillati</taxon>
        <taxon>Cyanobacteriota</taxon>
        <taxon>Cyanophyceae</taxon>
        <taxon>Nostocales</taxon>
        <taxon>Nodulariaceae</taxon>
        <taxon>Nodularia</taxon>
    </lineage>
</organism>
<evidence type="ECO:0000313" key="1">
    <source>
        <dbReference type="EMBL" id="AVZ31710.1"/>
    </source>
</evidence>
<dbReference type="AlphaFoldDB" id="A0A2S0QBN8"/>
<dbReference type="EMBL" id="CP020115">
    <property type="protein sequence ID" value="AVZ31710.1"/>
    <property type="molecule type" value="Genomic_DNA"/>
</dbReference>
<gene>
    <name evidence="1" type="ORF">BMF81_04681</name>
</gene>
<dbReference type="KEGG" id="nsp:BMF81_04681"/>
<evidence type="ECO:0008006" key="3">
    <source>
        <dbReference type="Google" id="ProtNLM"/>
    </source>
</evidence>